<evidence type="ECO:0000313" key="1">
    <source>
        <dbReference type="EMBL" id="KAF0040560.1"/>
    </source>
</evidence>
<protein>
    <submittedName>
        <fullName evidence="1">Uncharacterized protein</fullName>
    </submittedName>
</protein>
<proteinExistence type="predicted"/>
<gene>
    <name evidence="1" type="ORF">F2P81_006458</name>
</gene>
<evidence type="ECO:0000313" key="2">
    <source>
        <dbReference type="Proteomes" id="UP000438429"/>
    </source>
</evidence>
<comment type="caution">
    <text evidence="1">The sequence shown here is derived from an EMBL/GenBank/DDBJ whole genome shotgun (WGS) entry which is preliminary data.</text>
</comment>
<reference evidence="1 2" key="1">
    <citation type="submission" date="2019-06" db="EMBL/GenBank/DDBJ databases">
        <title>Draft genomes of female and male turbot (Scophthalmus maximus).</title>
        <authorList>
            <person name="Xu H."/>
            <person name="Xu X.-W."/>
            <person name="Shao C."/>
            <person name="Chen S."/>
        </authorList>
    </citation>
    <scope>NUCLEOTIDE SEQUENCE [LARGE SCALE GENOMIC DNA]</scope>
    <source>
        <strain evidence="1">Ysfricsl-2016a</strain>
        <tissue evidence="1">Blood</tissue>
    </source>
</reference>
<dbReference type="EMBL" id="VEVO01000006">
    <property type="protein sequence ID" value="KAF0040560.1"/>
    <property type="molecule type" value="Genomic_DNA"/>
</dbReference>
<dbReference type="Proteomes" id="UP000438429">
    <property type="component" value="Unassembled WGS sequence"/>
</dbReference>
<dbReference type="AlphaFoldDB" id="A0A6A4T9H0"/>
<name>A0A6A4T9H0_SCOMX</name>
<sequence>MSASSSVLLHKLTTPKPGMFLFFGVIDTVSELFDQTSYIVTQGRVLFCLTGQCHQTHSAYLATNSEPSRAFHTFVLVAYSDSTHTCCDAGDCLIIPRLRANFRGLDAGPILTLLFCAQLNYASERSSAAQVFGGETTQQDSSRCATHSIAQQSNRKDCIPKANMQNYSLHDSNDKLTSTTSTYKKHHNHCTNMYSHFPHTRINSKQQTTDRDLCARTSRIKAHAKCELNLHTHTDSPVNKYMWRLICNGVRMIFHMSDLLHTIHDSRLSDTHETFYCRSEKKEERLMLSSIRHV</sequence>
<organism evidence="1 2">
    <name type="scientific">Scophthalmus maximus</name>
    <name type="common">Turbot</name>
    <name type="synonym">Psetta maxima</name>
    <dbReference type="NCBI Taxonomy" id="52904"/>
    <lineage>
        <taxon>Eukaryota</taxon>
        <taxon>Metazoa</taxon>
        <taxon>Chordata</taxon>
        <taxon>Craniata</taxon>
        <taxon>Vertebrata</taxon>
        <taxon>Euteleostomi</taxon>
        <taxon>Actinopterygii</taxon>
        <taxon>Neopterygii</taxon>
        <taxon>Teleostei</taxon>
        <taxon>Neoteleostei</taxon>
        <taxon>Acanthomorphata</taxon>
        <taxon>Carangaria</taxon>
        <taxon>Pleuronectiformes</taxon>
        <taxon>Pleuronectoidei</taxon>
        <taxon>Scophthalmidae</taxon>
        <taxon>Scophthalmus</taxon>
    </lineage>
</organism>
<accession>A0A6A4T9H0</accession>